<gene>
    <name evidence="16" type="ORF">AVDCRST_MAG72-2300</name>
</gene>
<keyword evidence="4" id="KW-0676">Redox-active center</keyword>
<comment type="similarity">
    <text evidence="8">Belongs to the peroxiredoxin family. AhpE subfamily.</text>
</comment>
<feature type="active site" description="Cysteine sulfenic acid (-SOH) intermediate; for peroxidase activity" evidence="14">
    <location>
        <position position="54"/>
    </location>
</feature>
<comment type="subunit">
    <text evidence="9">Homodimer. Forms both dimers and octamers; a tightly-associated dimer and a ring-like octamer.</text>
</comment>
<dbReference type="PROSITE" id="PS51352">
    <property type="entry name" value="THIOREDOXIN_2"/>
    <property type="match status" value="1"/>
</dbReference>
<evidence type="ECO:0000256" key="9">
    <source>
        <dbReference type="ARBA" id="ARBA00065226"/>
    </source>
</evidence>
<evidence type="ECO:0000256" key="11">
    <source>
        <dbReference type="ARBA" id="ARBA00068979"/>
    </source>
</evidence>
<sequence length="160" mass="17478">MPVTRAESPAPLTGSPAPDFELRDQHGQWVSLSSYRGRASVLLVFYPFAFSGVCSGELAGLRDHWADVAPEHAQLLAISCDPVYALRAFAELDKLNFPLLSDFWPHGQASTAYGAFDAERGCSARSSFVIDRDGVLRWQVHNALPDARDLAEYAQVLGAL</sequence>
<evidence type="ECO:0000259" key="15">
    <source>
        <dbReference type="PROSITE" id="PS51352"/>
    </source>
</evidence>
<evidence type="ECO:0000256" key="2">
    <source>
        <dbReference type="ARBA" id="ARBA00022862"/>
    </source>
</evidence>
<dbReference type="GO" id="GO:0004601">
    <property type="term" value="F:peroxidase activity"/>
    <property type="evidence" value="ECO:0007669"/>
    <property type="project" value="UniProtKB-KW"/>
</dbReference>
<feature type="domain" description="Thioredoxin" evidence="15">
    <location>
        <begin position="11"/>
        <end position="160"/>
    </location>
</feature>
<dbReference type="InterPro" id="IPR000866">
    <property type="entry name" value="AhpC/TSA"/>
</dbReference>
<keyword evidence="2" id="KW-0049">Antioxidant</keyword>
<evidence type="ECO:0000256" key="5">
    <source>
        <dbReference type="ARBA" id="ARBA00032824"/>
    </source>
</evidence>
<dbReference type="PANTHER" id="PTHR43110:SF1">
    <property type="entry name" value="THIOL PEROXIDASE"/>
    <property type="match status" value="1"/>
</dbReference>
<organism evidence="16">
    <name type="scientific">uncultured Nocardioidaceae bacterium</name>
    <dbReference type="NCBI Taxonomy" id="253824"/>
    <lineage>
        <taxon>Bacteria</taxon>
        <taxon>Bacillati</taxon>
        <taxon>Actinomycetota</taxon>
        <taxon>Actinomycetes</taxon>
        <taxon>Propionibacteriales</taxon>
        <taxon>Nocardioidaceae</taxon>
        <taxon>environmental samples</taxon>
    </lineage>
</organism>
<dbReference type="InterPro" id="IPR024706">
    <property type="entry name" value="Peroxiredoxin_AhpC-typ"/>
</dbReference>
<evidence type="ECO:0000256" key="8">
    <source>
        <dbReference type="ARBA" id="ARBA00060973"/>
    </source>
</evidence>
<evidence type="ECO:0000256" key="7">
    <source>
        <dbReference type="ARBA" id="ARBA00056930"/>
    </source>
</evidence>
<evidence type="ECO:0000256" key="3">
    <source>
        <dbReference type="ARBA" id="ARBA00023002"/>
    </source>
</evidence>
<dbReference type="SUPFAM" id="SSF52833">
    <property type="entry name" value="Thioredoxin-like"/>
    <property type="match status" value="1"/>
</dbReference>
<dbReference type="AlphaFoldDB" id="A0A6J4MLZ9"/>
<evidence type="ECO:0000256" key="12">
    <source>
        <dbReference type="ARBA" id="ARBA00082991"/>
    </source>
</evidence>
<dbReference type="PIRSF" id="PIRSF000239">
    <property type="entry name" value="AHPC"/>
    <property type="match status" value="1"/>
</dbReference>
<keyword evidence="1" id="KW-0575">Peroxidase</keyword>
<evidence type="ECO:0000256" key="6">
    <source>
        <dbReference type="ARBA" id="ARBA00052774"/>
    </source>
</evidence>
<dbReference type="Pfam" id="PF00578">
    <property type="entry name" value="AhpC-TSA"/>
    <property type="match status" value="1"/>
</dbReference>
<evidence type="ECO:0000256" key="10">
    <source>
        <dbReference type="ARBA" id="ARBA00067009"/>
    </source>
</evidence>
<protein>
    <recommendedName>
        <fullName evidence="11">Alkyl hydroperoxide reductase E</fullName>
        <ecNumber evidence="10">1.11.1.29</ecNumber>
    </recommendedName>
    <alternativeName>
        <fullName evidence="12">Mycoredoxin-dependent peroxiredoxin</fullName>
    </alternativeName>
    <alternativeName>
        <fullName evidence="13">Peroxiredoxin AhpE</fullName>
    </alternativeName>
    <alternativeName>
        <fullName evidence="5">Thioredoxin peroxidase</fullName>
    </alternativeName>
</protein>
<evidence type="ECO:0000256" key="1">
    <source>
        <dbReference type="ARBA" id="ARBA00022559"/>
    </source>
</evidence>
<evidence type="ECO:0000313" key="16">
    <source>
        <dbReference type="EMBL" id="CAA9361720.1"/>
    </source>
</evidence>
<dbReference type="EC" id="1.11.1.29" evidence="10"/>
<comment type="function">
    <text evidence="7">Thiol-specific peroxidase that catalyzes the reduction of hydrogen peroxide and organic hydroperoxides to water and alcohols, respectively. Plays a role in cell protection against oxidative stress by detoxifying peroxides. May represent an important antioxidant defense against cytotoxic peroxides, especially peroxynitrite, which can be formed by activated macrophages during infection.</text>
</comment>
<evidence type="ECO:0000256" key="14">
    <source>
        <dbReference type="PIRSR" id="PIRSR000239-1"/>
    </source>
</evidence>
<evidence type="ECO:0000256" key="4">
    <source>
        <dbReference type="ARBA" id="ARBA00023284"/>
    </source>
</evidence>
<dbReference type="Gene3D" id="3.40.30.10">
    <property type="entry name" value="Glutaredoxin"/>
    <property type="match status" value="1"/>
</dbReference>
<dbReference type="InterPro" id="IPR036249">
    <property type="entry name" value="Thioredoxin-like_sf"/>
</dbReference>
<dbReference type="InterPro" id="IPR050455">
    <property type="entry name" value="Tpx_Peroxidase_subfamily"/>
</dbReference>
<name>A0A6J4MLZ9_9ACTN</name>
<evidence type="ECO:0000256" key="13">
    <source>
        <dbReference type="ARBA" id="ARBA00083736"/>
    </source>
</evidence>
<dbReference type="InterPro" id="IPR013766">
    <property type="entry name" value="Thioredoxin_domain"/>
</dbReference>
<dbReference type="FunFam" id="3.40.30.10:FF:000118">
    <property type="entry name" value="Peroxiredoxin AhpE"/>
    <property type="match status" value="1"/>
</dbReference>
<proteinExistence type="inferred from homology"/>
<dbReference type="EMBL" id="CADCUJ010000097">
    <property type="protein sequence ID" value="CAA9361720.1"/>
    <property type="molecule type" value="Genomic_DNA"/>
</dbReference>
<reference evidence="16" key="1">
    <citation type="submission" date="2020-02" db="EMBL/GenBank/DDBJ databases">
        <authorList>
            <person name="Meier V. D."/>
        </authorList>
    </citation>
    <scope>NUCLEOTIDE SEQUENCE</scope>
    <source>
        <strain evidence="16">AVDCRST_MAG72</strain>
    </source>
</reference>
<keyword evidence="3" id="KW-0560">Oxidoreductase</keyword>
<accession>A0A6J4MLZ9</accession>
<dbReference type="PANTHER" id="PTHR43110">
    <property type="entry name" value="THIOL PEROXIDASE"/>
    <property type="match status" value="1"/>
</dbReference>
<comment type="catalytic activity">
    <reaction evidence="6">
        <text>[mycoredoxin]-L-dithiol + a hydroperoxide = [mycoredoxin]-L-disulfide + an alcohol + H2O</text>
        <dbReference type="Rhea" id="RHEA:62640"/>
        <dbReference type="Rhea" id="RHEA-COMP:16137"/>
        <dbReference type="Rhea" id="RHEA-COMP:16138"/>
        <dbReference type="ChEBI" id="CHEBI:15377"/>
        <dbReference type="ChEBI" id="CHEBI:29950"/>
        <dbReference type="ChEBI" id="CHEBI:30879"/>
        <dbReference type="ChEBI" id="CHEBI:35924"/>
        <dbReference type="ChEBI" id="CHEBI:50058"/>
        <dbReference type="EC" id="1.11.1.29"/>
    </reaction>
</comment>
<dbReference type="CDD" id="cd03018">
    <property type="entry name" value="PRX_AhpE_like"/>
    <property type="match status" value="1"/>
</dbReference>